<evidence type="ECO:0000313" key="6">
    <source>
        <dbReference type="Proteomes" id="UP000676079"/>
    </source>
</evidence>
<dbReference type="PROSITE" id="PS00061">
    <property type="entry name" value="ADH_SHORT"/>
    <property type="match status" value="1"/>
</dbReference>
<dbReference type="InterPro" id="IPR020904">
    <property type="entry name" value="Sc_DH/Rdtase_CS"/>
</dbReference>
<evidence type="ECO:0000256" key="1">
    <source>
        <dbReference type="ARBA" id="ARBA00006484"/>
    </source>
</evidence>
<dbReference type="InterPro" id="IPR002347">
    <property type="entry name" value="SDR_fam"/>
</dbReference>
<gene>
    <name evidence="5" type="ORF">KGD84_30505</name>
</gene>
<dbReference type="PRINTS" id="PR00080">
    <property type="entry name" value="SDRFAMILY"/>
</dbReference>
<feature type="transmembrane region" description="Helical" evidence="4">
    <location>
        <begin position="314"/>
        <end position="334"/>
    </location>
</feature>
<keyword evidence="4" id="KW-0472">Membrane</keyword>
<organism evidence="5 6">
    <name type="scientific">Nocardiopsis changdeensis</name>
    <dbReference type="NCBI Taxonomy" id="2831969"/>
    <lineage>
        <taxon>Bacteria</taxon>
        <taxon>Bacillati</taxon>
        <taxon>Actinomycetota</taxon>
        <taxon>Actinomycetes</taxon>
        <taxon>Streptosporangiales</taxon>
        <taxon>Nocardiopsidaceae</taxon>
        <taxon>Nocardiopsis</taxon>
    </lineage>
</organism>
<accession>A0ABX8BWF9</accession>
<dbReference type="Proteomes" id="UP000676079">
    <property type="component" value="Chromosome"/>
</dbReference>
<dbReference type="PRINTS" id="PR00081">
    <property type="entry name" value="GDHRDH"/>
</dbReference>
<dbReference type="EMBL" id="CP074133">
    <property type="protein sequence ID" value="QUX26298.1"/>
    <property type="molecule type" value="Genomic_DNA"/>
</dbReference>
<evidence type="ECO:0000313" key="5">
    <source>
        <dbReference type="EMBL" id="QUX26298.1"/>
    </source>
</evidence>
<protein>
    <submittedName>
        <fullName evidence="5">SDR family oxidoreductase</fullName>
    </submittedName>
</protein>
<dbReference type="Pfam" id="PF00106">
    <property type="entry name" value="adh_short"/>
    <property type="match status" value="1"/>
</dbReference>
<dbReference type="InterPro" id="IPR036291">
    <property type="entry name" value="NAD(P)-bd_dom_sf"/>
</dbReference>
<keyword evidence="4" id="KW-0812">Transmembrane</keyword>
<evidence type="ECO:0000256" key="4">
    <source>
        <dbReference type="SAM" id="Phobius"/>
    </source>
</evidence>
<dbReference type="Gene3D" id="3.40.50.720">
    <property type="entry name" value="NAD(P)-binding Rossmann-like Domain"/>
    <property type="match status" value="1"/>
</dbReference>
<proteinExistence type="inferred from homology"/>
<dbReference type="SUPFAM" id="SSF51735">
    <property type="entry name" value="NAD(P)-binding Rossmann-fold domains"/>
    <property type="match status" value="1"/>
</dbReference>
<evidence type="ECO:0000256" key="2">
    <source>
        <dbReference type="ARBA" id="ARBA00023002"/>
    </source>
</evidence>
<dbReference type="PANTHER" id="PTHR44196:SF1">
    <property type="entry name" value="DEHYDROGENASE_REDUCTASE SDR FAMILY MEMBER 7B"/>
    <property type="match status" value="1"/>
</dbReference>
<reference evidence="5 6" key="1">
    <citation type="submission" date="2021-05" db="EMBL/GenBank/DDBJ databases">
        <title>Direct Submission.</title>
        <authorList>
            <person name="Li K."/>
            <person name="Gao J."/>
        </authorList>
    </citation>
    <scope>NUCLEOTIDE SEQUENCE [LARGE SCALE GENOMIC DNA]</scope>
    <source>
        <strain evidence="5 6">Mg02</strain>
    </source>
</reference>
<name>A0ABX8BWF9_9ACTN</name>
<keyword evidence="6" id="KW-1185">Reference proteome</keyword>
<sequence>MDRTPGDRGVAVVSGASAGVGRATAREFALRGYSVALLARGRAGLEAARREAEALGAPALAVEVDVSDPAAVDGAAARAEEELGPVDVWVNSAFASVIAPFTRTGPEEYARATDVCYHGYVNGTRAALARMLPRDRGVVVQVGSALAYRGIPYQAAYCGAKHAVRGFTDSVRAELLRDGSRVRFTEVHLPAVNTPQFSWVRSRMGARTRPVPPVYQPEVAARAIVWAAEHPRRRRYLVAPSTVATVLGQRFAPRLLDLYLARTGYEGQVRDAAPPERDNLFAPLDAEHDHGAHGEFDDEAREVSLLQEASRRRGALAVAGLAGFAAGAGVYGLVRAARS</sequence>
<keyword evidence="2" id="KW-0560">Oxidoreductase</keyword>
<dbReference type="PANTHER" id="PTHR44196">
    <property type="entry name" value="DEHYDROGENASE/REDUCTASE SDR FAMILY MEMBER 7B"/>
    <property type="match status" value="1"/>
</dbReference>
<dbReference type="NCBIfam" id="NF005495">
    <property type="entry name" value="PRK07109.1"/>
    <property type="match status" value="1"/>
</dbReference>
<comment type="similarity">
    <text evidence="1 3">Belongs to the short-chain dehydrogenases/reductases (SDR) family.</text>
</comment>
<keyword evidence="4" id="KW-1133">Transmembrane helix</keyword>
<evidence type="ECO:0000256" key="3">
    <source>
        <dbReference type="RuleBase" id="RU000363"/>
    </source>
</evidence>